<feature type="domain" description="3-hydroxyacyl-CoA dehydrogenase C-terminal" evidence="14">
    <location>
        <begin position="453"/>
        <end position="547"/>
    </location>
</feature>
<dbReference type="Gene3D" id="3.90.226.10">
    <property type="entry name" value="2-enoyl-CoA Hydratase, Chain A, domain 1"/>
    <property type="match status" value="1"/>
</dbReference>
<dbReference type="GO" id="GO:0016853">
    <property type="term" value="F:isomerase activity"/>
    <property type="evidence" value="ECO:0007669"/>
    <property type="project" value="UniProtKB-KW"/>
</dbReference>
<dbReference type="InterPro" id="IPR006180">
    <property type="entry name" value="3-OHacyl-CoA_DH_CS"/>
</dbReference>
<evidence type="ECO:0000256" key="13">
    <source>
        <dbReference type="RuleBase" id="RU003707"/>
    </source>
</evidence>
<dbReference type="EMBL" id="CACVAW010000001">
    <property type="protein sequence ID" value="CAA6799988.1"/>
    <property type="molecule type" value="Genomic_DNA"/>
</dbReference>
<dbReference type="Gene3D" id="3.40.50.720">
    <property type="entry name" value="NAD(P)-binding Rossmann-like Domain"/>
    <property type="match status" value="1"/>
</dbReference>
<dbReference type="PROSITE" id="PS00166">
    <property type="entry name" value="ENOYL_COA_HYDRATASE"/>
    <property type="match status" value="1"/>
</dbReference>
<keyword evidence="10 16" id="KW-0456">Lyase</keyword>
<evidence type="ECO:0000256" key="10">
    <source>
        <dbReference type="ARBA" id="ARBA00023239"/>
    </source>
</evidence>
<organism evidence="16">
    <name type="scientific">uncultured Campylobacterales bacterium</name>
    <dbReference type="NCBI Taxonomy" id="352960"/>
    <lineage>
        <taxon>Bacteria</taxon>
        <taxon>Pseudomonadati</taxon>
        <taxon>Campylobacterota</taxon>
        <taxon>Epsilonproteobacteria</taxon>
        <taxon>Campylobacterales</taxon>
        <taxon>environmental samples</taxon>
    </lineage>
</organism>
<feature type="domain" description="3-hydroxyacyl-CoA dehydrogenase C-terminal" evidence="14">
    <location>
        <begin position="575"/>
        <end position="658"/>
    </location>
</feature>
<dbReference type="PROSITE" id="PS00067">
    <property type="entry name" value="3HCDH"/>
    <property type="match status" value="1"/>
</dbReference>
<evidence type="ECO:0000256" key="5">
    <source>
        <dbReference type="ARBA" id="ARBA00022832"/>
    </source>
</evidence>
<dbReference type="SUPFAM" id="SSF48179">
    <property type="entry name" value="6-phosphogluconate dehydrogenase C-terminal domain-like"/>
    <property type="match status" value="2"/>
</dbReference>
<evidence type="ECO:0000256" key="1">
    <source>
        <dbReference type="ARBA" id="ARBA00005005"/>
    </source>
</evidence>
<feature type="non-terminal residue" evidence="16">
    <location>
        <position position="1"/>
    </location>
</feature>
<evidence type="ECO:0000256" key="6">
    <source>
        <dbReference type="ARBA" id="ARBA00022963"/>
    </source>
</evidence>
<dbReference type="EC" id="4.2.1.17" evidence="4"/>
<keyword evidence="6" id="KW-0442">Lipid degradation</keyword>
<keyword evidence="11" id="KW-0511">Multifunctional enzyme</keyword>
<dbReference type="PANTHER" id="PTHR43612:SF3">
    <property type="entry name" value="TRIFUNCTIONAL ENZYME SUBUNIT ALPHA, MITOCHONDRIAL"/>
    <property type="match status" value="1"/>
</dbReference>
<dbReference type="Pfam" id="PF02737">
    <property type="entry name" value="3HCDH_N"/>
    <property type="match status" value="1"/>
</dbReference>
<reference evidence="16" key="1">
    <citation type="submission" date="2020-01" db="EMBL/GenBank/DDBJ databases">
        <authorList>
            <person name="Meier V. D."/>
            <person name="Meier V D."/>
        </authorList>
    </citation>
    <scope>NUCLEOTIDE SEQUENCE</scope>
    <source>
        <strain evidence="16">HLG_WM_MAG_12</strain>
    </source>
</reference>
<dbReference type="InterPro" id="IPR050136">
    <property type="entry name" value="FA_oxidation_alpha_subunit"/>
</dbReference>
<dbReference type="Pfam" id="PF00725">
    <property type="entry name" value="3HCDH"/>
    <property type="match status" value="2"/>
</dbReference>
<protein>
    <recommendedName>
        <fullName evidence="4">enoyl-CoA hydratase</fullName>
        <ecNumber evidence="4">4.2.1.17</ecNumber>
    </recommendedName>
</protein>
<evidence type="ECO:0000256" key="7">
    <source>
        <dbReference type="ARBA" id="ARBA00023002"/>
    </source>
</evidence>
<comment type="similarity">
    <text evidence="13">Belongs to the enoyl-CoA hydratase/isomerase family.</text>
</comment>
<evidence type="ECO:0000256" key="12">
    <source>
        <dbReference type="ARBA" id="ARBA00049556"/>
    </source>
</evidence>
<dbReference type="InterPro" id="IPR018376">
    <property type="entry name" value="Enoyl-CoA_hyd/isom_CS"/>
</dbReference>
<feature type="domain" description="3-hydroxyacyl-CoA dehydrogenase NAD binding" evidence="15">
    <location>
        <begin position="274"/>
        <end position="451"/>
    </location>
</feature>
<evidence type="ECO:0000259" key="14">
    <source>
        <dbReference type="Pfam" id="PF00725"/>
    </source>
</evidence>
<evidence type="ECO:0000256" key="4">
    <source>
        <dbReference type="ARBA" id="ARBA00012076"/>
    </source>
</evidence>
<keyword evidence="16" id="KW-0413">Isomerase</keyword>
<sequence>ALYELELILKDIKSKPLKSLVIKSNKKNNFIAGANIKEIRSLKNEDEAYDKVRSGQQILSLISALPYPTIAVIDGVCLGGGFELALCCDYRIVTDNAKLGLPEVNLGVLPGFGGTQRLPKLTGMTKALELILSGKTIDGKKAYKYGIADAYIPSGYLEFELNEFLNNIPSKRNIKLGIFDKYFPNLVLAIANKKMLAKTKGAYPAPKEIIRVLKETRKSNINEGLDIEATSFAKLCVGNISKNLIELFFINEELKNDQGTTEENIELKEIKQSVVVGGGVMGAGIVWLFSKIGLFVRLKEINNVQIASSLKNVNKIYSYLLKRRKLTKAQISMNMNKISYTTDYSGFKNADLVVEAIVEDLNIKRKVYSEIEENTKPDCIIASNTSSLKISDLASELKHPQRFIGIHFFNPVNRMPLVEIVPGKETSAWTIANSVNIIKKSKKTPIVVGDCAGFLVNRVLFPYINEAAKLFEEGASIEQIDKIALDFGMPMGPFRLLDTVGIDVGYKVAHTLEEAYGSRMSSSKILETIYKDMNLLGEKSKKGFYIYENKKPVLNMDVENLITEKKEFTKEEIQERLIYVMINEASMTLEENIVKNHRQLDMAMIMGIGFPPYRGGLLRYADSIGLDTVLTSLSKLESKYGNRFKASELLISMSKQNKTFYN</sequence>
<keyword evidence="5" id="KW-0276">Fatty acid metabolism</keyword>
<keyword evidence="8" id="KW-0520">NAD</keyword>
<dbReference type="GO" id="GO:0016509">
    <property type="term" value="F:long-chain (3S)-3-hydroxyacyl-CoA dehydrogenase (NAD+) activity"/>
    <property type="evidence" value="ECO:0007669"/>
    <property type="project" value="TreeGrafter"/>
</dbReference>
<dbReference type="Gene3D" id="1.10.1040.50">
    <property type="match status" value="1"/>
</dbReference>
<dbReference type="FunFam" id="3.40.50.720:FF:000009">
    <property type="entry name" value="Fatty oxidation complex, alpha subunit"/>
    <property type="match status" value="1"/>
</dbReference>
<dbReference type="SUPFAM" id="SSF52096">
    <property type="entry name" value="ClpP/crotonase"/>
    <property type="match status" value="1"/>
</dbReference>
<dbReference type="InterPro" id="IPR001753">
    <property type="entry name" value="Enoyl-CoA_hydra/iso"/>
</dbReference>
<dbReference type="InterPro" id="IPR006108">
    <property type="entry name" value="3HC_DH_C"/>
</dbReference>
<dbReference type="SUPFAM" id="SSF51735">
    <property type="entry name" value="NAD(P)-binding Rossmann-fold domains"/>
    <property type="match status" value="1"/>
</dbReference>
<dbReference type="GO" id="GO:0006635">
    <property type="term" value="P:fatty acid beta-oxidation"/>
    <property type="evidence" value="ECO:0007669"/>
    <property type="project" value="UniProtKB-UniPathway"/>
</dbReference>
<comment type="pathway">
    <text evidence="1">Lipid metabolism; fatty acid beta-oxidation.</text>
</comment>
<dbReference type="AlphaFoldDB" id="A0A6S6RVU5"/>
<dbReference type="UniPathway" id="UPA00659"/>
<comment type="similarity">
    <text evidence="2">In the central section; belongs to the 3-hydroxyacyl-CoA dehydrogenase family.</text>
</comment>
<comment type="similarity">
    <text evidence="3">In the N-terminal section; belongs to the enoyl-CoA hydratase/isomerase family.</text>
</comment>
<evidence type="ECO:0000313" key="16">
    <source>
        <dbReference type="EMBL" id="CAA6799988.1"/>
    </source>
</evidence>
<dbReference type="InterPro" id="IPR029045">
    <property type="entry name" value="ClpP/crotonase-like_dom_sf"/>
</dbReference>
<accession>A0A6S6RVU5</accession>
<dbReference type="GO" id="GO:0070403">
    <property type="term" value="F:NAD+ binding"/>
    <property type="evidence" value="ECO:0007669"/>
    <property type="project" value="InterPro"/>
</dbReference>
<gene>
    <name evidence="16" type="ORF">HELGO_WM28116</name>
</gene>
<name>A0A6S6RVU5_9BACT</name>
<dbReference type="Pfam" id="PF00378">
    <property type="entry name" value="ECH_1"/>
    <property type="match status" value="1"/>
</dbReference>
<dbReference type="GO" id="GO:0004300">
    <property type="term" value="F:enoyl-CoA hydratase activity"/>
    <property type="evidence" value="ECO:0007669"/>
    <property type="project" value="UniProtKB-EC"/>
</dbReference>
<evidence type="ECO:0000256" key="9">
    <source>
        <dbReference type="ARBA" id="ARBA00023098"/>
    </source>
</evidence>
<evidence type="ECO:0000256" key="8">
    <source>
        <dbReference type="ARBA" id="ARBA00023027"/>
    </source>
</evidence>
<keyword evidence="9" id="KW-0443">Lipid metabolism</keyword>
<proteinExistence type="inferred from homology"/>
<evidence type="ECO:0000256" key="2">
    <source>
        <dbReference type="ARBA" id="ARBA00007005"/>
    </source>
</evidence>
<dbReference type="InterPro" id="IPR036291">
    <property type="entry name" value="NAD(P)-bd_dom_sf"/>
</dbReference>
<dbReference type="InterPro" id="IPR006176">
    <property type="entry name" value="3-OHacyl-CoA_DH_NAD-bd"/>
</dbReference>
<dbReference type="InterPro" id="IPR008927">
    <property type="entry name" value="6-PGluconate_DH-like_C_sf"/>
</dbReference>
<keyword evidence="7 16" id="KW-0560">Oxidoreductase</keyword>
<comment type="catalytic activity">
    <reaction evidence="12">
        <text>a (3S)-3-hydroxyacyl-CoA + NAD(+) = a 3-oxoacyl-CoA + NADH + H(+)</text>
        <dbReference type="Rhea" id="RHEA:22432"/>
        <dbReference type="ChEBI" id="CHEBI:15378"/>
        <dbReference type="ChEBI" id="CHEBI:57318"/>
        <dbReference type="ChEBI" id="CHEBI:57540"/>
        <dbReference type="ChEBI" id="CHEBI:57945"/>
        <dbReference type="ChEBI" id="CHEBI:90726"/>
        <dbReference type="EC" id="1.1.1.35"/>
    </reaction>
</comment>
<dbReference type="PANTHER" id="PTHR43612">
    <property type="entry name" value="TRIFUNCTIONAL ENZYME SUBUNIT ALPHA"/>
    <property type="match status" value="1"/>
</dbReference>
<dbReference type="CDD" id="cd06558">
    <property type="entry name" value="crotonase-like"/>
    <property type="match status" value="1"/>
</dbReference>
<evidence type="ECO:0000259" key="15">
    <source>
        <dbReference type="Pfam" id="PF02737"/>
    </source>
</evidence>
<evidence type="ECO:0000256" key="3">
    <source>
        <dbReference type="ARBA" id="ARBA00008750"/>
    </source>
</evidence>
<evidence type="ECO:0000256" key="11">
    <source>
        <dbReference type="ARBA" id="ARBA00023268"/>
    </source>
</evidence>